<dbReference type="Gene3D" id="2.20.28.10">
    <property type="match status" value="1"/>
</dbReference>
<dbReference type="Pfam" id="PF21120">
    <property type="entry name" value="WHD_MCM_arc"/>
    <property type="match status" value="1"/>
</dbReference>
<dbReference type="Gene3D" id="2.40.50.140">
    <property type="entry name" value="Nucleic acid-binding proteins"/>
    <property type="match status" value="1"/>
</dbReference>
<dbReference type="GO" id="GO:0005524">
    <property type="term" value="F:ATP binding"/>
    <property type="evidence" value="ECO:0007669"/>
    <property type="project" value="UniProtKB-KW"/>
</dbReference>
<dbReference type="InterPro" id="IPR041562">
    <property type="entry name" value="MCM_lid"/>
</dbReference>
<dbReference type="PANTHER" id="PTHR11630">
    <property type="entry name" value="DNA REPLICATION LICENSING FACTOR MCM FAMILY MEMBER"/>
    <property type="match status" value="1"/>
</dbReference>
<dbReference type="EMBL" id="CP040089">
    <property type="protein sequence ID" value="QGA80745.1"/>
    <property type="molecule type" value="Genomic_DNA"/>
</dbReference>
<dbReference type="Gene3D" id="3.40.50.300">
    <property type="entry name" value="P-loop containing nucleotide triphosphate hydrolases"/>
    <property type="match status" value="1"/>
</dbReference>
<proteinExistence type="inferred from homology"/>
<dbReference type="Proteomes" id="UP000377803">
    <property type="component" value="Chromosome"/>
</dbReference>
<name>A0A5Q0UIH3_9ARCH</name>
<dbReference type="PRINTS" id="PR01660">
    <property type="entry name" value="MCMPROTEIN4"/>
</dbReference>
<dbReference type="Gene3D" id="1.10.10.10">
    <property type="entry name" value="Winged helix-like DNA-binding domain superfamily/Winged helix DNA-binding domain"/>
    <property type="match status" value="1"/>
</dbReference>
<evidence type="ECO:0000313" key="9">
    <source>
        <dbReference type="Proteomes" id="UP000377803"/>
    </source>
</evidence>
<dbReference type="InterPro" id="IPR027417">
    <property type="entry name" value="P-loop_NTPase"/>
</dbReference>
<keyword evidence="5 6" id="KW-0238">DNA-binding</keyword>
<dbReference type="InterPro" id="IPR008047">
    <property type="entry name" value="MCM_4"/>
</dbReference>
<dbReference type="PRINTS" id="PR01657">
    <property type="entry name" value="MCMFAMILY"/>
</dbReference>
<dbReference type="InterPro" id="IPR031327">
    <property type="entry name" value="MCM"/>
</dbReference>
<dbReference type="FunFam" id="3.40.50.300:FF:000826">
    <property type="entry name" value="Replicative DNA helicase Mcm"/>
    <property type="match status" value="1"/>
</dbReference>
<sequence length="661" mass="73855">MDYGEAVTEFEEFFSERYFQEVVEAAKDGRDSVVVEFEKLDMFSFELTDYLRENPVSGVDAAEEGVQSHEQVTGEDFSVRFVNMPEEDQVLLKNLRSEHIGKFIPVEGMIKRASQVKPEVVSAIFECTACGDRYEKEQDSSELKSPYKCDCGSKKFDAIEKNMTDTQMVTLEEDPESREGSEQPSSLSVRLEGDLVDPDFQKKIVPGNVVEVTGIMRERPLKKNSKKFDIYMEANHVEPTQQEFEEFELSGDEAEEIRAMAEEGNIYERIVNSIAPSIFGHDRIKEAIALQIFGGVKKTREDGVKSRGDLHLLLIGEPGTGKSQMLKFTGELAPKGRYVVGKSSTGAGLTASVVKEESTGEFSLEAGAVVLANKGMAAIDEIDKMAAEDRSSLHEAMEQQQISVSKANIQATLNAETSILAAGNPKFGRFDPYEPIPEQINIGDTLLSRFDMIFPVLDEPDEEKDKELAGTILQNHIDPEDTDAEIQQEELRKYIAYAKKNVRPQLTEEASQKIQEFYVNMRSKGDEGSVPITARQLEALIRISEAAARAQLKEEVDVSDAEKAIDLLTYCLKQVGMDPETGDFDIDIIESGVSNSQRNRLQTIKQLIDTLAGDDDSAEIEEVLEHAQEDGIEEDKAEEIIEKLKREGELFEPQQGHIQKI</sequence>
<dbReference type="Pfam" id="PF17207">
    <property type="entry name" value="MCM_OB"/>
    <property type="match status" value="1"/>
</dbReference>
<evidence type="ECO:0000256" key="5">
    <source>
        <dbReference type="ARBA" id="ARBA00023125"/>
    </source>
</evidence>
<keyword evidence="3 6" id="KW-0547">Nucleotide-binding</keyword>
<dbReference type="KEGG" id="ncon:LC1Nh_0861"/>
<comment type="similarity">
    <text evidence="1 6">Belongs to the MCM family.</text>
</comment>
<dbReference type="GO" id="GO:0017116">
    <property type="term" value="F:single-stranded DNA helicase activity"/>
    <property type="evidence" value="ECO:0007669"/>
    <property type="project" value="TreeGrafter"/>
</dbReference>
<evidence type="ECO:0000256" key="4">
    <source>
        <dbReference type="ARBA" id="ARBA00022840"/>
    </source>
</evidence>
<evidence type="ECO:0000256" key="3">
    <source>
        <dbReference type="ARBA" id="ARBA00022741"/>
    </source>
</evidence>
<dbReference type="SUPFAM" id="SSF52540">
    <property type="entry name" value="P-loop containing nucleoside triphosphate hydrolases"/>
    <property type="match status" value="1"/>
</dbReference>
<keyword evidence="2" id="KW-0235">DNA replication</keyword>
<dbReference type="Pfam" id="PF17855">
    <property type="entry name" value="MCM_lid"/>
    <property type="match status" value="1"/>
</dbReference>
<dbReference type="GO" id="GO:0042555">
    <property type="term" value="C:MCM complex"/>
    <property type="evidence" value="ECO:0007669"/>
    <property type="project" value="InterPro"/>
</dbReference>
<evidence type="ECO:0000313" key="8">
    <source>
        <dbReference type="EMBL" id="QGA80745.1"/>
    </source>
</evidence>
<feature type="domain" description="MCM C-terminal AAA(+) ATPase" evidence="7">
    <location>
        <begin position="266"/>
        <end position="472"/>
    </location>
</feature>
<dbReference type="SMART" id="SM00382">
    <property type="entry name" value="AAA"/>
    <property type="match status" value="1"/>
</dbReference>
<dbReference type="PANTHER" id="PTHR11630:SF66">
    <property type="entry name" value="DNA REPLICATION LICENSING FACTOR MCM4"/>
    <property type="match status" value="1"/>
</dbReference>
<dbReference type="GO" id="GO:0006270">
    <property type="term" value="P:DNA replication initiation"/>
    <property type="evidence" value="ECO:0007669"/>
    <property type="project" value="InterPro"/>
</dbReference>
<keyword evidence="4 6" id="KW-0067">ATP-binding</keyword>
<keyword evidence="8" id="KW-0347">Helicase</keyword>
<keyword evidence="8" id="KW-0378">Hydrolase</keyword>
<dbReference type="GO" id="GO:0003697">
    <property type="term" value="F:single-stranded DNA binding"/>
    <property type="evidence" value="ECO:0007669"/>
    <property type="project" value="TreeGrafter"/>
</dbReference>
<dbReference type="InterPro" id="IPR048907">
    <property type="entry name" value="WHD_MCM_arc"/>
</dbReference>
<dbReference type="InterPro" id="IPR003593">
    <property type="entry name" value="AAA+_ATPase"/>
</dbReference>
<keyword evidence="9" id="KW-1185">Reference proteome</keyword>
<dbReference type="PROSITE" id="PS50051">
    <property type="entry name" value="MCM_2"/>
    <property type="match status" value="1"/>
</dbReference>
<evidence type="ECO:0000256" key="2">
    <source>
        <dbReference type="ARBA" id="ARBA00022705"/>
    </source>
</evidence>
<accession>A0A5Q0UIH3</accession>
<dbReference type="AlphaFoldDB" id="A0A5Q0UIH3"/>
<dbReference type="Gene3D" id="3.30.1640.10">
    <property type="entry name" value="mini-chromosome maintenance (MCM) complex, chain A, domain 1"/>
    <property type="match status" value="1"/>
</dbReference>
<reference evidence="9" key="1">
    <citation type="submission" date="2019-05" db="EMBL/GenBank/DDBJ databases">
        <title>Candidatus Nanohalobium constans, a novel model system to study the DPANN nano-sized archaea: genomic and physiological characterization of a nanoarchaeon co-cultured with its chitinotrophic host.</title>
        <authorList>
            <person name="La Cono V."/>
            <person name="Arcadi E."/>
            <person name="Crisafi F."/>
            <person name="Denaro R."/>
            <person name="La Spada G."/>
            <person name="Messina E."/>
            <person name="Smedile F."/>
            <person name="Toshchakov S.V."/>
            <person name="Shevchenko M.A."/>
            <person name="Golyshin P.N."/>
            <person name="Golyshina O.V."/>
            <person name="Ferrer M."/>
            <person name="Rohde M."/>
            <person name="Mushegian A."/>
            <person name="Sorokin D.Y."/>
            <person name="Giuliano L."/>
            <person name="Yakimov M.M."/>
        </authorList>
    </citation>
    <scope>NUCLEOTIDE SEQUENCE [LARGE SCALE GENOMIC DNA]</scope>
    <source>
        <strain evidence="9">LC1Nh</strain>
    </source>
</reference>
<dbReference type="SMART" id="SM00350">
    <property type="entry name" value="MCM"/>
    <property type="match status" value="1"/>
</dbReference>
<dbReference type="InterPro" id="IPR036388">
    <property type="entry name" value="WH-like_DNA-bd_sf"/>
</dbReference>
<dbReference type="InterPro" id="IPR001208">
    <property type="entry name" value="MCM_dom"/>
</dbReference>
<evidence type="ECO:0000256" key="6">
    <source>
        <dbReference type="RuleBase" id="RU004070"/>
    </source>
</evidence>
<dbReference type="InterPro" id="IPR012340">
    <property type="entry name" value="NA-bd_OB-fold"/>
</dbReference>
<protein>
    <submittedName>
        <fullName evidence="8">Replicative DNA helicase Mcm</fullName>
    </submittedName>
</protein>
<dbReference type="SUPFAM" id="SSF50249">
    <property type="entry name" value="Nucleic acid-binding proteins"/>
    <property type="match status" value="1"/>
</dbReference>
<dbReference type="InterPro" id="IPR033762">
    <property type="entry name" value="MCM_OB"/>
</dbReference>
<evidence type="ECO:0000259" key="7">
    <source>
        <dbReference type="PROSITE" id="PS50051"/>
    </source>
</evidence>
<dbReference type="Pfam" id="PF00493">
    <property type="entry name" value="MCM"/>
    <property type="match status" value="1"/>
</dbReference>
<gene>
    <name evidence="8" type="primary">mcm</name>
    <name evidence="8" type="ORF">LC1Nh_0861</name>
</gene>
<evidence type="ECO:0000256" key="1">
    <source>
        <dbReference type="ARBA" id="ARBA00008010"/>
    </source>
</evidence>
<organism evidence="8 9">
    <name type="scientific">Candidatus Nanohalobium constans</name>
    <dbReference type="NCBI Taxonomy" id="2565781"/>
    <lineage>
        <taxon>Archaea</taxon>
        <taxon>Candidatus Nanohalarchaeota</taxon>
        <taxon>Candidatus Nanohalobia</taxon>
        <taxon>Candidatus Nanohalobiales</taxon>
        <taxon>Candidatus Nanohalobiaceae</taxon>
        <taxon>Candidatus Nanohalobium</taxon>
    </lineage>
</organism>